<dbReference type="Proteomes" id="UP001627154">
    <property type="component" value="Unassembled WGS sequence"/>
</dbReference>
<evidence type="ECO:0000256" key="4">
    <source>
        <dbReference type="ARBA" id="ARBA00022670"/>
    </source>
</evidence>
<keyword evidence="6 9" id="KW-0720">Serine protease</keyword>
<dbReference type="CDD" id="cd00190">
    <property type="entry name" value="Tryp_SPc"/>
    <property type="match status" value="1"/>
</dbReference>
<evidence type="ECO:0000256" key="3">
    <source>
        <dbReference type="ARBA" id="ARBA00022525"/>
    </source>
</evidence>
<dbReference type="SUPFAM" id="SSF50494">
    <property type="entry name" value="Trypsin-like serine proteases"/>
    <property type="match status" value="1"/>
</dbReference>
<gene>
    <name evidence="12" type="ORF">TKK_019181</name>
</gene>
<dbReference type="AlphaFoldDB" id="A0ABD2VWQ1"/>
<comment type="similarity">
    <text evidence="2">Belongs to the peptidase S1 family.</text>
</comment>
<evidence type="ECO:0000313" key="12">
    <source>
        <dbReference type="EMBL" id="KAL3385189.1"/>
    </source>
</evidence>
<dbReference type="EMBL" id="JBJJXI010000159">
    <property type="protein sequence ID" value="KAL3385189.1"/>
    <property type="molecule type" value="Genomic_DNA"/>
</dbReference>
<dbReference type="PRINTS" id="PR00722">
    <property type="entry name" value="CHYMOTRYPSIN"/>
</dbReference>
<protein>
    <recommendedName>
        <fullName evidence="8">chymotrypsin</fullName>
        <ecNumber evidence="8">3.4.21.1</ecNumber>
    </recommendedName>
</protein>
<sequence>MYRHCLLALCLYVYLGQAVNAAPTERYAENGGSSSYLRVVRGETIDIQQAPYQISLLDKSTGSHVCGGTILSRHWVLTAAHCVVFRPAAEDYTVRSGSSFTTHGGQLHDVVQVLMHEDYLGIEHGAPVNDIALLRVEQPFVWDDTTKKVDLFDEHDKARLGSTATVTGWGMTEEQKPAVQLQSVDLTLLDLAKCHEAYEKLGGGIEGQICAAHLTDPRDMCDGDSGGPLMIGGRQVGIVSYSGPGCALPDYPGVYTEVAYYRAWIEKHTN</sequence>
<dbReference type="InterPro" id="IPR043504">
    <property type="entry name" value="Peptidase_S1_PA_chymotrypsin"/>
</dbReference>
<dbReference type="SMART" id="SM00020">
    <property type="entry name" value="Tryp_SPc"/>
    <property type="match status" value="1"/>
</dbReference>
<evidence type="ECO:0000256" key="10">
    <source>
        <dbReference type="SAM" id="SignalP"/>
    </source>
</evidence>
<dbReference type="EC" id="3.4.21.1" evidence="8"/>
<dbReference type="InterPro" id="IPR018114">
    <property type="entry name" value="TRYPSIN_HIS"/>
</dbReference>
<feature type="domain" description="Peptidase S1" evidence="11">
    <location>
        <begin position="39"/>
        <end position="270"/>
    </location>
</feature>
<dbReference type="InterPro" id="IPR050430">
    <property type="entry name" value="Peptidase_S1"/>
</dbReference>
<evidence type="ECO:0000256" key="5">
    <source>
        <dbReference type="ARBA" id="ARBA00022801"/>
    </source>
</evidence>
<dbReference type="InterPro" id="IPR009003">
    <property type="entry name" value="Peptidase_S1_PA"/>
</dbReference>
<comment type="subcellular location">
    <subcellularLocation>
        <location evidence="1">Secreted</location>
        <location evidence="1">Extracellular space</location>
    </subcellularLocation>
</comment>
<dbReference type="PROSITE" id="PS50240">
    <property type="entry name" value="TRYPSIN_DOM"/>
    <property type="match status" value="1"/>
</dbReference>
<organism evidence="12 13">
    <name type="scientific">Trichogramma kaykai</name>
    <dbReference type="NCBI Taxonomy" id="54128"/>
    <lineage>
        <taxon>Eukaryota</taxon>
        <taxon>Metazoa</taxon>
        <taxon>Ecdysozoa</taxon>
        <taxon>Arthropoda</taxon>
        <taxon>Hexapoda</taxon>
        <taxon>Insecta</taxon>
        <taxon>Pterygota</taxon>
        <taxon>Neoptera</taxon>
        <taxon>Endopterygota</taxon>
        <taxon>Hymenoptera</taxon>
        <taxon>Apocrita</taxon>
        <taxon>Proctotrupomorpha</taxon>
        <taxon>Chalcidoidea</taxon>
        <taxon>Trichogrammatidae</taxon>
        <taxon>Trichogramma</taxon>
    </lineage>
</organism>
<feature type="chain" id="PRO_5044820063" description="chymotrypsin" evidence="10">
    <location>
        <begin position="22"/>
        <end position="270"/>
    </location>
</feature>
<dbReference type="GO" id="GO:0004252">
    <property type="term" value="F:serine-type endopeptidase activity"/>
    <property type="evidence" value="ECO:0007669"/>
    <property type="project" value="UniProtKB-EC"/>
</dbReference>
<dbReference type="Pfam" id="PF00089">
    <property type="entry name" value="Trypsin"/>
    <property type="match status" value="1"/>
</dbReference>
<dbReference type="GO" id="GO:0005576">
    <property type="term" value="C:extracellular region"/>
    <property type="evidence" value="ECO:0007669"/>
    <property type="project" value="UniProtKB-SubCell"/>
</dbReference>
<dbReference type="PANTHER" id="PTHR24276:SF91">
    <property type="entry name" value="AT26814P-RELATED"/>
    <property type="match status" value="1"/>
</dbReference>
<evidence type="ECO:0000256" key="8">
    <source>
        <dbReference type="ARBA" id="ARBA00044036"/>
    </source>
</evidence>
<dbReference type="FunFam" id="2.40.10.10:FF:000047">
    <property type="entry name" value="Trypsin eta"/>
    <property type="match status" value="1"/>
</dbReference>
<dbReference type="InterPro" id="IPR001314">
    <property type="entry name" value="Peptidase_S1A"/>
</dbReference>
<proteinExistence type="inferred from homology"/>
<keyword evidence="4 9" id="KW-0645">Protease</keyword>
<evidence type="ECO:0000313" key="13">
    <source>
        <dbReference type="Proteomes" id="UP001627154"/>
    </source>
</evidence>
<evidence type="ECO:0000256" key="9">
    <source>
        <dbReference type="RuleBase" id="RU363034"/>
    </source>
</evidence>
<keyword evidence="13" id="KW-1185">Reference proteome</keyword>
<evidence type="ECO:0000256" key="2">
    <source>
        <dbReference type="ARBA" id="ARBA00007664"/>
    </source>
</evidence>
<keyword evidence="7" id="KW-1015">Disulfide bond</keyword>
<dbReference type="GO" id="GO:0016485">
    <property type="term" value="P:protein processing"/>
    <property type="evidence" value="ECO:0007669"/>
    <property type="project" value="UniProtKB-ARBA"/>
</dbReference>
<dbReference type="Gene3D" id="2.40.10.10">
    <property type="entry name" value="Trypsin-like serine proteases"/>
    <property type="match status" value="1"/>
</dbReference>
<dbReference type="PROSITE" id="PS00135">
    <property type="entry name" value="TRYPSIN_SER"/>
    <property type="match status" value="1"/>
</dbReference>
<comment type="caution">
    <text evidence="12">The sequence shown here is derived from an EMBL/GenBank/DDBJ whole genome shotgun (WGS) entry which is preliminary data.</text>
</comment>
<evidence type="ECO:0000256" key="6">
    <source>
        <dbReference type="ARBA" id="ARBA00022825"/>
    </source>
</evidence>
<keyword evidence="3" id="KW-0964">Secreted</keyword>
<reference evidence="12 13" key="1">
    <citation type="journal article" date="2024" name="bioRxiv">
        <title>A reference genome for Trichogramma kaykai: A tiny desert-dwelling parasitoid wasp with competing sex-ratio distorters.</title>
        <authorList>
            <person name="Culotta J."/>
            <person name="Lindsey A.R."/>
        </authorList>
    </citation>
    <scope>NUCLEOTIDE SEQUENCE [LARGE SCALE GENOMIC DNA]</scope>
    <source>
        <strain evidence="12 13">KSX58</strain>
    </source>
</reference>
<feature type="signal peptide" evidence="10">
    <location>
        <begin position="1"/>
        <end position="21"/>
    </location>
</feature>
<evidence type="ECO:0000256" key="1">
    <source>
        <dbReference type="ARBA" id="ARBA00004239"/>
    </source>
</evidence>
<dbReference type="InterPro" id="IPR033116">
    <property type="entry name" value="TRYPSIN_SER"/>
</dbReference>
<keyword evidence="5 9" id="KW-0378">Hydrolase</keyword>
<name>A0ABD2VWQ1_9HYME</name>
<evidence type="ECO:0000256" key="7">
    <source>
        <dbReference type="ARBA" id="ARBA00023157"/>
    </source>
</evidence>
<dbReference type="InterPro" id="IPR001254">
    <property type="entry name" value="Trypsin_dom"/>
</dbReference>
<dbReference type="PROSITE" id="PS00134">
    <property type="entry name" value="TRYPSIN_HIS"/>
    <property type="match status" value="1"/>
</dbReference>
<accession>A0ABD2VWQ1</accession>
<evidence type="ECO:0000259" key="11">
    <source>
        <dbReference type="PROSITE" id="PS50240"/>
    </source>
</evidence>
<keyword evidence="10" id="KW-0732">Signal</keyword>
<dbReference type="PANTHER" id="PTHR24276">
    <property type="entry name" value="POLYSERASE-RELATED"/>
    <property type="match status" value="1"/>
</dbReference>